<dbReference type="Proteomes" id="UP000627538">
    <property type="component" value="Unassembled WGS sequence"/>
</dbReference>
<evidence type="ECO:0000313" key="15">
    <source>
        <dbReference type="EMBL" id="MBD3690226.1"/>
    </source>
</evidence>
<proteinExistence type="inferred from homology"/>
<dbReference type="InterPro" id="IPR022695">
    <property type="entry name" value="Histidinol_DH_monofunct"/>
</dbReference>
<gene>
    <name evidence="8 15" type="primary">hisD</name>
    <name evidence="15" type="ORF">H8R10_08315</name>
</gene>
<dbReference type="AlphaFoldDB" id="A0A8I0GDG3"/>
<feature type="binding site" evidence="8 11">
    <location>
        <position position="129"/>
    </location>
    <ligand>
        <name>NAD(+)</name>
        <dbReference type="ChEBI" id="CHEBI:57540"/>
    </ligand>
</feature>
<feature type="binding site" evidence="8 12">
    <location>
        <position position="335"/>
    </location>
    <ligand>
        <name>substrate</name>
    </ligand>
</feature>
<dbReference type="PANTHER" id="PTHR21256">
    <property type="entry name" value="HISTIDINOL DEHYDROGENASE HDH"/>
    <property type="match status" value="1"/>
</dbReference>
<dbReference type="CDD" id="cd06572">
    <property type="entry name" value="Histidinol_dh"/>
    <property type="match status" value="1"/>
</dbReference>
<feature type="binding site" evidence="8 12">
    <location>
        <position position="265"/>
    </location>
    <ligand>
        <name>substrate</name>
    </ligand>
</feature>
<comment type="cofactor">
    <cofactor evidence="8 13">
        <name>Zn(2+)</name>
        <dbReference type="ChEBI" id="CHEBI:29105"/>
    </cofactor>
    <text evidence="8 13">Binds 1 zinc ion per subunit.</text>
</comment>
<evidence type="ECO:0000256" key="1">
    <source>
        <dbReference type="ARBA" id="ARBA00003850"/>
    </source>
</evidence>
<evidence type="ECO:0000256" key="9">
    <source>
        <dbReference type="PIRNR" id="PIRNR000099"/>
    </source>
</evidence>
<dbReference type="EC" id="1.1.1.23" evidence="8"/>
<organism evidence="15 16">
    <name type="scientific">Nanchangia anserum</name>
    <dbReference type="NCBI Taxonomy" id="2692125"/>
    <lineage>
        <taxon>Bacteria</taxon>
        <taxon>Bacillati</taxon>
        <taxon>Actinomycetota</taxon>
        <taxon>Actinomycetes</taxon>
        <taxon>Actinomycetales</taxon>
        <taxon>Actinomycetaceae</taxon>
        <taxon>Nanchangia</taxon>
    </lineage>
</organism>
<feature type="binding site" evidence="8 12">
    <location>
        <position position="243"/>
    </location>
    <ligand>
        <name>substrate</name>
    </ligand>
</feature>
<comment type="caution">
    <text evidence="15">The sequence shown here is derived from an EMBL/GenBank/DDBJ whole genome shotgun (WGS) entry which is preliminary data.</text>
</comment>
<evidence type="ECO:0000313" key="16">
    <source>
        <dbReference type="Proteomes" id="UP000627538"/>
    </source>
</evidence>
<dbReference type="PIRSF" id="PIRSF000099">
    <property type="entry name" value="Histidinol_dh"/>
    <property type="match status" value="1"/>
</dbReference>
<dbReference type="NCBIfam" id="TIGR00069">
    <property type="entry name" value="hisD"/>
    <property type="match status" value="1"/>
</dbReference>
<dbReference type="RefSeq" id="WP_191072336.1">
    <property type="nucleotide sequence ID" value="NZ_CP060506.1"/>
</dbReference>
<feature type="binding site" evidence="8 11">
    <location>
        <position position="193"/>
    </location>
    <ligand>
        <name>NAD(+)</name>
        <dbReference type="ChEBI" id="CHEBI:57540"/>
    </ligand>
</feature>
<keyword evidence="7 8" id="KW-0560">Oxidoreductase</keyword>
<evidence type="ECO:0000256" key="3">
    <source>
        <dbReference type="ARBA" id="ARBA00010178"/>
    </source>
</evidence>
<keyword evidence="8" id="KW-0028">Amino-acid biosynthesis</keyword>
<evidence type="ECO:0000256" key="5">
    <source>
        <dbReference type="ARBA" id="ARBA00022723"/>
    </source>
</evidence>
<evidence type="ECO:0000256" key="2">
    <source>
        <dbReference type="ARBA" id="ARBA00004940"/>
    </source>
</evidence>
<comment type="catalytic activity">
    <reaction evidence="8">
        <text>L-histidinol + 2 NAD(+) + H2O = L-histidine + 2 NADH + 3 H(+)</text>
        <dbReference type="Rhea" id="RHEA:20641"/>
        <dbReference type="ChEBI" id="CHEBI:15377"/>
        <dbReference type="ChEBI" id="CHEBI:15378"/>
        <dbReference type="ChEBI" id="CHEBI:57540"/>
        <dbReference type="ChEBI" id="CHEBI:57595"/>
        <dbReference type="ChEBI" id="CHEBI:57699"/>
        <dbReference type="ChEBI" id="CHEBI:57945"/>
        <dbReference type="EC" id="1.1.1.23"/>
    </reaction>
</comment>
<dbReference type="InterPro" id="IPR016161">
    <property type="entry name" value="Ald_DH/histidinol_DH"/>
</dbReference>
<keyword evidence="8 11" id="KW-0520">NAD</keyword>
<sequence length="435" mass="45645">MLSVTDLRDLSPSPAELNALLPRARVDLDAAIDVVTPIMEDVRSRGREAIAEWSRRFDGSAPEELRVSPDYLNRCLDELDPAVRTGLEIAIAHNRAGHRAQMPREVATEIVPGGIVRQRWIPVRRVGLYVPGGLAVYPSSVVMNVVAAQVAGVAETALVTPPQRHFDGNIHPTIAAACALLGVDEVYAVGGAQAIAMLAWGIDDGEAPIAPVDVITGPGNIYVAAAKRVARSVCGIDAEAGTTEIAIIADDSAHARFVAADLASQAEHDPAAASVLITDSEELAREVDTELEAIVAATRHSDRCRTALGGPQSGILLVSDIDQAIDVANAYAAEHLEIHTANAEADAARIHNAGAIFVGPYSPVPLGDYVAGSNHVLPTSGTARYAAGLNVMAFIKPVQQIHYTAEALAELTPHLGALAESEDLPAHGEAARARA</sequence>
<dbReference type="SUPFAM" id="SSF53720">
    <property type="entry name" value="ALDH-like"/>
    <property type="match status" value="1"/>
</dbReference>
<evidence type="ECO:0000256" key="6">
    <source>
        <dbReference type="ARBA" id="ARBA00022833"/>
    </source>
</evidence>
<accession>A0A8I0GDG3</accession>
<dbReference type="PRINTS" id="PR00083">
    <property type="entry name" value="HOLDHDRGNASE"/>
</dbReference>
<dbReference type="GO" id="GO:0004399">
    <property type="term" value="F:histidinol dehydrogenase activity"/>
    <property type="evidence" value="ECO:0007669"/>
    <property type="project" value="UniProtKB-UniRule"/>
</dbReference>
<feature type="active site" description="Proton acceptor" evidence="8 10">
    <location>
        <position position="335"/>
    </location>
</feature>
<reference evidence="15 16" key="1">
    <citation type="submission" date="2020-08" db="EMBL/GenBank/DDBJ databases">
        <title>Winkia gen. nov., sp. nov., isolated from faeces of the Anser albifrons in China.</title>
        <authorList>
            <person name="Liu Q."/>
        </authorList>
    </citation>
    <scope>NUCLEOTIDE SEQUENCE [LARGE SCALE GENOMIC DNA]</scope>
    <source>
        <strain evidence="15 16">C62</strain>
    </source>
</reference>
<dbReference type="GO" id="GO:0008270">
    <property type="term" value="F:zinc ion binding"/>
    <property type="evidence" value="ECO:0007669"/>
    <property type="project" value="UniProtKB-UniRule"/>
</dbReference>
<feature type="binding site" evidence="8 13">
    <location>
        <position position="268"/>
    </location>
    <ligand>
        <name>Zn(2+)</name>
        <dbReference type="ChEBI" id="CHEBI:29105"/>
    </ligand>
</feature>
<evidence type="ECO:0000256" key="14">
    <source>
        <dbReference type="RuleBase" id="RU004175"/>
    </source>
</evidence>
<evidence type="ECO:0000256" key="4">
    <source>
        <dbReference type="ARBA" id="ARBA00016531"/>
    </source>
</evidence>
<dbReference type="Gene3D" id="3.40.50.1980">
    <property type="entry name" value="Nitrogenase molybdenum iron protein domain"/>
    <property type="match status" value="2"/>
</dbReference>
<dbReference type="FunFam" id="3.40.50.1980:FF:000001">
    <property type="entry name" value="Histidinol dehydrogenase"/>
    <property type="match status" value="1"/>
</dbReference>
<feature type="binding site" evidence="8 12">
    <location>
        <position position="368"/>
    </location>
    <ligand>
        <name>substrate</name>
    </ligand>
</feature>
<dbReference type="InterPro" id="IPR012131">
    <property type="entry name" value="Hstdl_DH"/>
</dbReference>
<dbReference type="Pfam" id="PF00815">
    <property type="entry name" value="Histidinol_dh"/>
    <property type="match status" value="1"/>
</dbReference>
<dbReference type="HAMAP" id="MF_01024">
    <property type="entry name" value="HisD"/>
    <property type="match status" value="1"/>
</dbReference>
<evidence type="ECO:0000256" key="10">
    <source>
        <dbReference type="PIRSR" id="PIRSR000099-1"/>
    </source>
</evidence>
<feature type="binding site" evidence="8 12">
    <location>
        <position position="422"/>
    </location>
    <ligand>
        <name>substrate</name>
    </ligand>
</feature>
<evidence type="ECO:0000256" key="8">
    <source>
        <dbReference type="HAMAP-Rule" id="MF_01024"/>
    </source>
</evidence>
<feature type="binding site" evidence="8 12">
    <location>
        <position position="427"/>
    </location>
    <ligand>
        <name>substrate</name>
    </ligand>
</feature>
<feature type="active site" description="Proton acceptor" evidence="8 10">
    <location>
        <position position="334"/>
    </location>
</feature>
<comment type="similarity">
    <text evidence="3 8 9 14">Belongs to the histidinol dehydrogenase family.</text>
</comment>
<dbReference type="GO" id="GO:0051287">
    <property type="term" value="F:NAD binding"/>
    <property type="evidence" value="ECO:0007669"/>
    <property type="project" value="InterPro"/>
</dbReference>
<comment type="function">
    <text evidence="1 8">Catalyzes the sequential NAD-dependent oxidations of L-histidinol to L-histidinaldehyde and then to L-histidine.</text>
</comment>
<evidence type="ECO:0000256" key="7">
    <source>
        <dbReference type="ARBA" id="ARBA00023002"/>
    </source>
</evidence>
<keyword evidence="5 8" id="KW-0479">Metal-binding</keyword>
<name>A0A8I0GDG3_9ACTO</name>
<feature type="binding site" evidence="8 12">
    <location>
        <position position="268"/>
    </location>
    <ligand>
        <name>substrate</name>
    </ligand>
</feature>
<dbReference type="GO" id="GO:0005829">
    <property type="term" value="C:cytosol"/>
    <property type="evidence" value="ECO:0007669"/>
    <property type="project" value="TreeGrafter"/>
</dbReference>
<protein>
    <recommendedName>
        <fullName evidence="4 8">Histidinol dehydrogenase</fullName>
        <shortName evidence="8">HDH</shortName>
        <ecNumber evidence="8">1.1.1.23</ecNumber>
    </recommendedName>
</protein>
<evidence type="ECO:0000256" key="13">
    <source>
        <dbReference type="PIRSR" id="PIRSR000099-4"/>
    </source>
</evidence>
<feature type="binding site" evidence="8 13">
    <location>
        <position position="265"/>
    </location>
    <ligand>
        <name>Zn(2+)</name>
        <dbReference type="ChEBI" id="CHEBI:29105"/>
    </ligand>
</feature>
<feature type="binding site" evidence="8 11">
    <location>
        <position position="220"/>
    </location>
    <ligand>
        <name>NAD(+)</name>
        <dbReference type="ChEBI" id="CHEBI:57540"/>
    </ligand>
</feature>
<keyword evidence="8" id="KW-0368">Histidine biosynthesis</keyword>
<dbReference type="EMBL" id="JACRUO010000003">
    <property type="protein sequence ID" value="MBD3690226.1"/>
    <property type="molecule type" value="Genomic_DNA"/>
</dbReference>
<dbReference type="UniPathway" id="UPA00031">
    <property type="reaction ID" value="UER00014"/>
</dbReference>
<evidence type="ECO:0000256" key="12">
    <source>
        <dbReference type="PIRSR" id="PIRSR000099-3"/>
    </source>
</evidence>
<feature type="binding site" evidence="8 13">
    <location>
        <position position="368"/>
    </location>
    <ligand>
        <name>Zn(2+)</name>
        <dbReference type="ChEBI" id="CHEBI:29105"/>
    </ligand>
</feature>
<comment type="pathway">
    <text evidence="2 8">Amino-acid biosynthesis; L-histidine biosynthesis; L-histidine from 5-phospho-alpha-D-ribose 1-diphosphate: step 9/9.</text>
</comment>
<feature type="binding site" evidence="8 13">
    <location>
        <position position="427"/>
    </location>
    <ligand>
        <name>Zn(2+)</name>
        <dbReference type="ChEBI" id="CHEBI:29105"/>
    </ligand>
</feature>
<keyword evidence="16" id="KW-1185">Reference proteome</keyword>
<dbReference type="GO" id="GO:0000105">
    <property type="term" value="P:L-histidine biosynthetic process"/>
    <property type="evidence" value="ECO:0007669"/>
    <property type="project" value="UniProtKB-UniRule"/>
</dbReference>
<evidence type="ECO:0000256" key="11">
    <source>
        <dbReference type="PIRSR" id="PIRSR000099-2"/>
    </source>
</evidence>
<dbReference type="PANTHER" id="PTHR21256:SF2">
    <property type="entry name" value="HISTIDINE BIOSYNTHESIS TRIFUNCTIONAL PROTEIN"/>
    <property type="match status" value="1"/>
</dbReference>
<dbReference type="Gene3D" id="1.20.5.1300">
    <property type="match status" value="1"/>
</dbReference>
<keyword evidence="6 8" id="KW-0862">Zinc</keyword>